<dbReference type="WBParaSite" id="NBR_0001678701-mRNA-1">
    <property type="protein sequence ID" value="NBR_0001678701-mRNA-1"/>
    <property type="gene ID" value="NBR_0001678701"/>
</dbReference>
<protein>
    <submittedName>
        <fullName evidence="4">Lipoprotein</fullName>
    </submittedName>
</protein>
<evidence type="ECO:0000256" key="1">
    <source>
        <dbReference type="SAM" id="SignalP"/>
    </source>
</evidence>
<proteinExistence type="predicted"/>
<dbReference type="AlphaFoldDB" id="A0A0N4YIN7"/>
<feature type="signal peptide" evidence="1">
    <location>
        <begin position="1"/>
        <end position="19"/>
    </location>
</feature>
<organism evidence="4">
    <name type="scientific">Nippostrongylus brasiliensis</name>
    <name type="common">Rat hookworm</name>
    <dbReference type="NCBI Taxonomy" id="27835"/>
    <lineage>
        <taxon>Eukaryota</taxon>
        <taxon>Metazoa</taxon>
        <taxon>Ecdysozoa</taxon>
        <taxon>Nematoda</taxon>
        <taxon>Chromadorea</taxon>
        <taxon>Rhabditida</taxon>
        <taxon>Rhabditina</taxon>
        <taxon>Rhabditomorpha</taxon>
        <taxon>Strongyloidea</taxon>
        <taxon>Heligmosomidae</taxon>
        <taxon>Nippostrongylus</taxon>
    </lineage>
</organism>
<evidence type="ECO:0000313" key="4">
    <source>
        <dbReference type="WBParaSite" id="NBR_0001678701-mRNA-1"/>
    </source>
</evidence>
<dbReference type="EMBL" id="UYSL01022396">
    <property type="protein sequence ID" value="VDL80383.1"/>
    <property type="molecule type" value="Genomic_DNA"/>
</dbReference>
<keyword evidence="3" id="KW-1185">Reference proteome</keyword>
<sequence>MRHIVGLLLAYIFVGCSECRGISRQKPPTEWRAFDAPLAGIPCKAPGNQWRTASGIVDACGNLIKSSISDQDSMNSAKTPTLPKRTRECKPPDVLKTLPAQLQERILAIWRERDPSGDCWKQQRRTRLILLNLPPSLRKSFRPPALECSLPHFIDRLEWDLQQHDISLESFDMPPADIFRRYQLIQKLRQSNRA</sequence>
<keyword evidence="1" id="KW-0732">Signal</keyword>
<gene>
    <name evidence="2" type="ORF">NBR_LOCUS16788</name>
</gene>
<reference evidence="2 3" key="2">
    <citation type="submission" date="2018-11" db="EMBL/GenBank/DDBJ databases">
        <authorList>
            <consortium name="Pathogen Informatics"/>
        </authorList>
    </citation>
    <scope>NUCLEOTIDE SEQUENCE [LARGE SCALE GENOMIC DNA]</scope>
</reference>
<dbReference type="PROSITE" id="PS51257">
    <property type="entry name" value="PROKAR_LIPOPROTEIN"/>
    <property type="match status" value="1"/>
</dbReference>
<feature type="chain" id="PRO_5043125680" evidence="1">
    <location>
        <begin position="20"/>
        <end position="194"/>
    </location>
</feature>
<name>A0A0N4YIN7_NIPBR</name>
<evidence type="ECO:0000313" key="2">
    <source>
        <dbReference type="EMBL" id="VDL80383.1"/>
    </source>
</evidence>
<reference evidence="4" key="1">
    <citation type="submission" date="2017-02" db="UniProtKB">
        <authorList>
            <consortium name="WormBaseParasite"/>
        </authorList>
    </citation>
    <scope>IDENTIFICATION</scope>
</reference>
<accession>A0A0N4YIN7</accession>
<evidence type="ECO:0000313" key="3">
    <source>
        <dbReference type="Proteomes" id="UP000271162"/>
    </source>
</evidence>
<dbReference type="Proteomes" id="UP000271162">
    <property type="component" value="Unassembled WGS sequence"/>
</dbReference>